<evidence type="ECO:0000256" key="6">
    <source>
        <dbReference type="ARBA" id="ARBA00022692"/>
    </source>
</evidence>
<gene>
    <name evidence="11" type="primary">ALG14</name>
    <name evidence="12" type="ORF">J3Q64DRAFT_1645111</name>
</gene>
<keyword evidence="6" id="KW-0812">Transmembrane</keyword>
<sequence length="172" mass="19611">FIKLYAGGHTGEMVQLIKGLNPIRYNPRIYVVSEEDQLSCTKAKEHEMNIKSEFPCDIRTIPRARRVGQSWSTVPWSVFRTLLASLKMILLSPPDVIICNGPGSCVPVCMVAYIPRILGIKPIRIVYVESLARVKTLSLTGKILYFFADRFIVQWPNLIQRYPRAEYKGILV</sequence>
<evidence type="ECO:0000256" key="3">
    <source>
        <dbReference type="ARBA" id="ARBA00009731"/>
    </source>
</evidence>
<comment type="similarity">
    <text evidence="3 11">Belongs to the ALG14 family.</text>
</comment>
<comment type="subunit">
    <text evidence="4 11">Heterodimer with ALG13 to form a functional enzyme.</text>
</comment>
<evidence type="ECO:0000256" key="5">
    <source>
        <dbReference type="ARBA" id="ARBA00017467"/>
    </source>
</evidence>
<evidence type="ECO:0000313" key="13">
    <source>
        <dbReference type="Proteomes" id="UP001448207"/>
    </source>
</evidence>
<evidence type="ECO:0000256" key="4">
    <source>
        <dbReference type="ARBA" id="ARBA00011335"/>
    </source>
</evidence>
<comment type="caution">
    <text evidence="12">The sequence shown here is derived from an EMBL/GenBank/DDBJ whole genome shotgun (WGS) entry which is preliminary data.</text>
</comment>
<evidence type="ECO:0000256" key="7">
    <source>
        <dbReference type="ARBA" id="ARBA00022824"/>
    </source>
</evidence>
<reference evidence="12 13" key="1">
    <citation type="submission" date="2024-04" db="EMBL/GenBank/DDBJ databases">
        <title>Symmetric and asymmetric DNA N6-adenine methylation regulates different biological responses in Mucorales.</title>
        <authorList>
            <consortium name="Lawrence Berkeley National Laboratory"/>
            <person name="Lax C."/>
            <person name="Mondo S.J."/>
            <person name="Osorio-Concepcion M."/>
            <person name="Muszewska A."/>
            <person name="Corrochano-Luque M."/>
            <person name="Gutierrez G."/>
            <person name="Riley R."/>
            <person name="Lipzen A."/>
            <person name="Guo J."/>
            <person name="Hundley H."/>
            <person name="Amirebrahimi M."/>
            <person name="Ng V."/>
            <person name="Lorenzo-Gutierrez D."/>
            <person name="Binder U."/>
            <person name="Yang J."/>
            <person name="Song Y."/>
            <person name="Canovas D."/>
            <person name="Navarro E."/>
            <person name="Freitag M."/>
            <person name="Gabaldon T."/>
            <person name="Grigoriev I.V."/>
            <person name="Corrochano L.M."/>
            <person name="Nicolas F.E."/>
            <person name="Garre V."/>
        </authorList>
    </citation>
    <scope>NUCLEOTIDE SEQUENCE [LARGE SCALE GENOMIC DNA]</scope>
    <source>
        <strain evidence="12 13">L51</strain>
    </source>
</reference>
<dbReference type="PANTHER" id="PTHR12154">
    <property type="entry name" value="GLYCOSYL TRANSFERASE-RELATED"/>
    <property type="match status" value="1"/>
</dbReference>
<evidence type="ECO:0000256" key="1">
    <source>
        <dbReference type="ARBA" id="ARBA00004389"/>
    </source>
</evidence>
<comment type="function">
    <text evidence="11">Involved in protein N-glycosylation. Essential for the second step of the dolichol-linked oligosaccharide pathway. Anchors the catalytic subunit ALG13 to the ER.</text>
</comment>
<comment type="subcellular location">
    <subcellularLocation>
        <location evidence="1 11">Endoplasmic reticulum membrane</location>
        <topology evidence="1 11">Single-pass membrane protein</topology>
    </subcellularLocation>
    <subcellularLocation>
        <location evidence="2">Nucleus membrane</location>
        <topology evidence="2">Single-pass membrane protein</topology>
    </subcellularLocation>
</comment>
<dbReference type="SUPFAM" id="SSF53756">
    <property type="entry name" value="UDP-Glycosyltransferase/glycogen phosphorylase"/>
    <property type="match status" value="1"/>
</dbReference>
<accession>A0ABR3AQI9</accession>
<dbReference type="Proteomes" id="UP001448207">
    <property type="component" value="Unassembled WGS sequence"/>
</dbReference>
<dbReference type="PANTHER" id="PTHR12154:SF4">
    <property type="entry name" value="UDP-N-ACETYLGLUCOSAMINE TRANSFERASE SUBUNIT ALG14 HOMOLOG"/>
    <property type="match status" value="1"/>
</dbReference>
<dbReference type="Pfam" id="PF08660">
    <property type="entry name" value="Alg14"/>
    <property type="match status" value="1"/>
</dbReference>
<keyword evidence="9" id="KW-0472">Membrane</keyword>
<organism evidence="12 13">
    <name type="scientific">Phycomyces blakesleeanus</name>
    <dbReference type="NCBI Taxonomy" id="4837"/>
    <lineage>
        <taxon>Eukaryota</taxon>
        <taxon>Fungi</taxon>
        <taxon>Fungi incertae sedis</taxon>
        <taxon>Mucoromycota</taxon>
        <taxon>Mucoromycotina</taxon>
        <taxon>Mucoromycetes</taxon>
        <taxon>Mucorales</taxon>
        <taxon>Phycomycetaceae</taxon>
        <taxon>Phycomyces</taxon>
    </lineage>
</organism>
<dbReference type="InterPro" id="IPR013969">
    <property type="entry name" value="Oligosacch_biosynth_Alg14"/>
</dbReference>
<evidence type="ECO:0000256" key="11">
    <source>
        <dbReference type="RuleBase" id="RU362127"/>
    </source>
</evidence>
<dbReference type="Gene3D" id="3.40.50.2000">
    <property type="entry name" value="Glycogen Phosphorylase B"/>
    <property type="match status" value="1"/>
</dbReference>
<evidence type="ECO:0000256" key="2">
    <source>
        <dbReference type="ARBA" id="ARBA00004590"/>
    </source>
</evidence>
<evidence type="ECO:0000256" key="8">
    <source>
        <dbReference type="ARBA" id="ARBA00022989"/>
    </source>
</evidence>
<dbReference type="EMBL" id="JBCLYO010000022">
    <property type="protein sequence ID" value="KAL0079259.1"/>
    <property type="molecule type" value="Genomic_DNA"/>
</dbReference>
<evidence type="ECO:0000256" key="10">
    <source>
        <dbReference type="ARBA" id="ARBA00032062"/>
    </source>
</evidence>
<keyword evidence="7 11" id="KW-0256">Endoplasmic reticulum</keyword>
<protein>
    <recommendedName>
        <fullName evidence="5 11">UDP-N-acetylglucosamine transferase subunit ALG14</fullName>
    </recommendedName>
    <alternativeName>
        <fullName evidence="10 11">Asparagine-linked glycosylation protein 14</fullName>
    </alternativeName>
</protein>
<feature type="non-terminal residue" evidence="12">
    <location>
        <position position="1"/>
    </location>
</feature>
<keyword evidence="8" id="KW-1133">Transmembrane helix</keyword>
<evidence type="ECO:0000313" key="12">
    <source>
        <dbReference type="EMBL" id="KAL0079259.1"/>
    </source>
</evidence>
<keyword evidence="13" id="KW-1185">Reference proteome</keyword>
<name>A0ABR3AQI9_PHYBL</name>
<proteinExistence type="inferred from homology"/>
<evidence type="ECO:0000256" key="9">
    <source>
        <dbReference type="ARBA" id="ARBA00023136"/>
    </source>
</evidence>